<proteinExistence type="predicted"/>
<evidence type="ECO:0008006" key="3">
    <source>
        <dbReference type="Google" id="ProtNLM"/>
    </source>
</evidence>
<dbReference type="AlphaFoldDB" id="A0AAP4Q9B1"/>
<organism evidence="1 2">
    <name type="scientific">Bacillus thuringiensis</name>
    <dbReference type="NCBI Taxonomy" id="1428"/>
    <lineage>
        <taxon>Bacteria</taxon>
        <taxon>Bacillati</taxon>
        <taxon>Bacillota</taxon>
        <taxon>Bacilli</taxon>
        <taxon>Bacillales</taxon>
        <taxon>Bacillaceae</taxon>
        <taxon>Bacillus</taxon>
        <taxon>Bacillus cereus group</taxon>
    </lineage>
</organism>
<gene>
    <name evidence="1" type="ORF">FLM80_17335</name>
</gene>
<evidence type="ECO:0000313" key="2">
    <source>
        <dbReference type="Proteomes" id="UP001168357"/>
    </source>
</evidence>
<protein>
    <recommendedName>
        <fullName evidence="3">Tyrosine specific protein phosphatases domain-containing protein</fullName>
    </recommendedName>
</protein>
<accession>A0AAP4Q9B1</accession>
<sequence length="175" mass="20788">MKTRGDYMGITRIKDIMKRDGEEYYKNICKEKMIYKILNDYEIRRYKPRGKNACLIRVLEPEYKKYGIPYNVNHLAEFHSVMELYFHDIRECLPSQERFILFNKDLAISVIDLINQNQFDEIIVHCNAGQSRSVGIMIGISMLLNDSRLRESIELDKFYMPNPIVVDVFKQVLNH</sequence>
<name>A0AAP4Q9B1_BACTU</name>
<comment type="caution">
    <text evidence="1">The sequence shown here is derived from an EMBL/GenBank/DDBJ whole genome shotgun (WGS) entry which is preliminary data.</text>
</comment>
<dbReference type="Proteomes" id="UP001168357">
    <property type="component" value="Unassembled WGS sequence"/>
</dbReference>
<dbReference type="InterPro" id="IPR029021">
    <property type="entry name" value="Prot-tyrosine_phosphatase-like"/>
</dbReference>
<dbReference type="SUPFAM" id="SSF52799">
    <property type="entry name" value="(Phosphotyrosine protein) phosphatases II"/>
    <property type="match status" value="1"/>
</dbReference>
<dbReference type="EMBL" id="VIGY01000019">
    <property type="protein sequence ID" value="MDN7078803.1"/>
    <property type="molecule type" value="Genomic_DNA"/>
</dbReference>
<evidence type="ECO:0000313" key="1">
    <source>
        <dbReference type="EMBL" id="MDN7078803.1"/>
    </source>
</evidence>
<reference evidence="1" key="1">
    <citation type="submission" date="2019-07" db="EMBL/GenBank/DDBJ databases">
        <title>Draft Genome Sequence of Bacillus thuringiensis Strain S906, an Isolate Toxic for Coleopteran and Lepidopteran.</title>
        <authorList>
            <person name="Grynberg P."/>
            <person name="Martins E.S."/>
            <person name="Queiroz P.R."/>
            <person name="Togawa R.C."/>
            <person name="Martins N.F."/>
            <person name="Praca L.B."/>
            <person name="Fiuza V."/>
            <person name="Ramos F."/>
            <person name="Silva E."/>
            <person name="Monnerat R.G."/>
        </authorList>
    </citation>
    <scope>NUCLEOTIDE SEQUENCE</scope>
    <source>
        <strain evidence="1">S906</strain>
    </source>
</reference>